<dbReference type="SUPFAM" id="SSF74653">
    <property type="entry name" value="TolA/TonB C-terminal domain"/>
    <property type="match status" value="1"/>
</dbReference>
<dbReference type="NCBIfam" id="NF033768">
    <property type="entry name" value="myxo_SS_tail"/>
    <property type="match status" value="1"/>
</dbReference>
<reference evidence="2 3" key="1">
    <citation type="submission" date="2015-09" db="EMBL/GenBank/DDBJ databases">
        <title>Sorangium comparison.</title>
        <authorList>
            <person name="Zaburannyi N."/>
            <person name="Bunk B."/>
            <person name="Overmann J."/>
            <person name="Mueller R."/>
        </authorList>
    </citation>
    <scope>NUCLEOTIDE SEQUENCE [LARGE SCALE GENOMIC DNA]</scope>
    <source>
        <strain evidence="2 3">So ce26</strain>
    </source>
</reference>
<sequence length="539" mass="54669">MDTFKMAPTMAPSNPFLSNLPFSPCPASDADVPEDAPEGSYTYTLVKSAPALPAEECETEALAVEVLIRWGDTLLHVAHLTPPRAFHVGVEDGAAGACDFFVPAERLGAARAPLVLVGGDGEVSAVIPAGASGTLEIGSARMTVAQAIASGRAGPCAALDGARQIPLPLGARAKLDLGGFSFEVAVGRAGRRVAGKVGFDRRSLPFTALSMLLHVGLLATAAAFMPPLAMADEGGVTAEQAYLMAQALDATAERELAEAKQEAEASRPNEREGGTGAAAIGESGKAGSETSKRTGGRWEIAGPKDNPDVRISRARALEDAGNFGLSGMLQAGLAGDPNALTAPWGGVDSLGNGPKSALGNMWGETIDEAGGAGGLGLTGIGESGGGRYLGVGMGAIGTIGHGVGLGDGQGFGPGSGGSRFLSGPGHKVRSPRMTIGSTVVSGRIPPEVIQRIVRQNFGRFRLCYENGLRNNPNLAGRVSVAFVIGRDGAVSSVQSGSSDLPDAGVASCVVRAFYGLSFPPPDGGIVTVTYPILFNPSGS</sequence>
<accession>A0A2L0F8H8</accession>
<feature type="region of interest" description="Disordered" evidence="1">
    <location>
        <begin position="254"/>
        <end position="309"/>
    </location>
</feature>
<evidence type="ECO:0008006" key="4">
    <source>
        <dbReference type="Google" id="ProtNLM"/>
    </source>
</evidence>
<gene>
    <name evidence="2" type="ORF">SOCE26_093690</name>
</gene>
<dbReference type="EMBL" id="CP012673">
    <property type="protein sequence ID" value="AUX47843.1"/>
    <property type="molecule type" value="Genomic_DNA"/>
</dbReference>
<feature type="compositionally biased region" description="Basic and acidic residues" evidence="1">
    <location>
        <begin position="254"/>
        <end position="273"/>
    </location>
</feature>
<evidence type="ECO:0000313" key="3">
    <source>
        <dbReference type="Proteomes" id="UP000238348"/>
    </source>
</evidence>
<dbReference type="InterPro" id="IPR049806">
    <property type="entry name" value="MasK-like_C"/>
</dbReference>
<evidence type="ECO:0000256" key="1">
    <source>
        <dbReference type="SAM" id="MobiDB-lite"/>
    </source>
</evidence>
<evidence type="ECO:0000313" key="2">
    <source>
        <dbReference type="EMBL" id="AUX47843.1"/>
    </source>
</evidence>
<name>A0A2L0F8H8_SORCE</name>
<protein>
    <recommendedName>
        <fullName evidence="4">AgmX/PglI C-terminal domain-containing protein</fullName>
    </recommendedName>
</protein>
<dbReference type="Proteomes" id="UP000238348">
    <property type="component" value="Chromosome"/>
</dbReference>
<organism evidence="2 3">
    <name type="scientific">Sorangium cellulosum</name>
    <name type="common">Polyangium cellulosum</name>
    <dbReference type="NCBI Taxonomy" id="56"/>
    <lineage>
        <taxon>Bacteria</taxon>
        <taxon>Pseudomonadati</taxon>
        <taxon>Myxococcota</taxon>
        <taxon>Polyangia</taxon>
        <taxon>Polyangiales</taxon>
        <taxon>Polyangiaceae</taxon>
        <taxon>Sorangium</taxon>
    </lineage>
</organism>
<dbReference type="AlphaFoldDB" id="A0A2L0F8H8"/>
<proteinExistence type="predicted"/>